<dbReference type="EMBL" id="JAPWDS010000003">
    <property type="protein sequence ID" value="KAJ5504912.1"/>
    <property type="molecule type" value="Genomic_DNA"/>
</dbReference>
<dbReference type="GO" id="GO:0016020">
    <property type="term" value="C:membrane"/>
    <property type="evidence" value="ECO:0007669"/>
    <property type="project" value="UniProtKB-SubCell"/>
</dbReference>
<dbReference type="GO" id="GO:0046873">
    <property type="term" value="F:metal ion transmembrane transporter activity"/>
    <property type="evidence" value="ECO:0007669"/>
    <property type="project" value="InterPro"/>
</dbReference>
<evidence type="ECO:0000256" key="2">
    <source>
        <dbReference type="ARBA" id="ARBA00022692"/>
    </source>
</evidence>
<reference evidence="7" key="2">
    <citation type="journal article" date="2023" name="IMA Fungus">
        <title>Comparative genomic study of the Penicillium genus elucidates a diverse pangenome and 15 lateral gene transfer events.</title>
        <authorList>
            <person name="Petersen C."/>
            <person name="Sorensen T."/>
            <person name="Nielsen M.R."/>
            <person name="Sondergaard T.E."/>
            <person name="Sorensen J.L."/>
            <person name="Fitzpatrick D.A."/>
            <person name="Frisvad J.C."/>
            <person name="Nielsen K.L."/>
        </authorList>
    </citation>
    <scope>NUCLEOTIDE SEQUENCE</scope>
    <source>
        <strain evidence="7">IBT 29495</strain>
    </source>
</reference>
<evidence type="ECO:0000256" key="3">
    <source>
        <dbReference type="ARBA" id="ARBA00022989"/>
    </source>
</evidence>
<feature type="transmembrane region" description="Helical" evidence="6">
    <location>
        <begin position="805"/>
        <end position="822"/>
    </location>
</feature>
<dbReference type="CDD" id="cd06174">
    <property type="entry name" value="MFS"/>
    <property type="match status" value="1"/>
</dbReference>
<evidence type="ECO:0000256" key="4">
    <source>
        <dbReference type="ARBA" id="ARBA00023136"/>
    </source>
</evidence>
<feature type="compositionally biased region" description="Basic and acidic residues" evidence="5">
    <location>
        <begin position="365"/>
        <end position="379"/>
    </location>
</feature>
<organism evidence="7 8">
    <name type="scientific">Penicillium fimorum</name>
    <dbReference type="NCBI Taxonomy" id="1882269"/>
    <lineage>
        <taxon>Eukaryota</taxon>
        <taxon>Fungi</taxon>
        <taxon>Dikarya</taxon>
        <taxon>Ascomycota</taxon>
        <taxon>Pezizomycotina</taxon>
        <taxon>Eurotiomycetes</taxon>
        <taxon>Eurotiomycetidae</taxon>
        <taxon>Eurotiales</taxon>
        <taxon>Aspergillaceae</taxon>
        <taxon>Penicillium</taxon>
    </lineage>
</organism>
<evidence type="ECO:0000313" key="7">
    <source>
        <dbReference type="EMBL" id="KAJ5504912.1"/>
    </source>
</evidence>
<evidence type="ECO:0000313" key="8">
    <source>
        <dbReference type="Proteomes" id="UP001149954"/>
    </source>
</evidence>
<dbReference type="OrthoDB" id="3231000at2759"/>
<dbReference type="AlphaFoldDB" id="A0A9W9XX48"/>
<feature type="transmembrane region" description="Helical" evidence="6">
    <location>
        <begin position="895"/>
        <end position="917"/>
    </location>
</feature>
<feature type="transmembrane region" description="Helical" evidence="6">
    <location>
        <begin position="972"/>
        <end position="996"/>
    </location>
</feature>
<accession>A0A9W9XX48</accession>
<keyword evidence="4 6" id="KW-0472">Membrane</keyword>
<feature type="compositionally biased region" description="Acidic residues" evidence="5">
    <location>
        <begin position="414"/>
        <end position="425"/>
    </location>
</feature>
<dbReference type="Pfam" id="PF01544">
    <property type="entry name" value="CorA"/>
    <property type="match status" value="1"/>
</dbReference>
<feature type="region of interest" description="Disordered" evidence="5">
    <location>
        <begin position="473"/>
        <end position="516"/>
    </location>
</feature>
<evidence type="ECO:0000256" key="5">
    <source>
        <dbReference type="SAM" id="MobiDB-lite"/>
    </source>
</evidence>
<proteinExistence type="predicted"/>
<keyword evidence="2 6" id="KW-0812">Transmembrane</keyword>
<sequence>MAAGRAYNPDFSQAEPPAPPQSQPLSGDATNSLEDLLRNDSSTHGHVSGTNGFAPVESHTLGDNLNLEGSVNIDAEDDNGSLPTQDRTSRPPAPIDPSTVPLPISRPPSNISLLVSTLSSTQRLCHGDRMVDSAHCAPHAIEETRPPPYEKTIKNAGKVLDHIKNGSVGKPSRHAKTSITYYDYRDDLISDPTHSDDSATIAALCHVPEDVQQRLILVEDLSKPMIDILGENFSINPEFFEEHLLNSGYAGGKYDSPPARNWSTASFEKSYISFRWIRPVYRLPTYFSSPDLEDLLEDSVTHFTRRKSVTTGILTNIFRLEWGLWTDPTTTSMMKRACHVVIILLDPLPEISEIHHYWTSTGSQRENDENKDKNDKENKDSDDDYDDDDDDTSRRPSKELSQYWALTGPRGENGETDGDDDDGDDEPNHSSMERSQLWTPPVSQEANGEYNGDDVSHYSSTRWSGYWTSLNSHGGNGENDTDDALRHSVEQSQHRASPGSQEENGENDGGDTSHYSSIEQGIYTEEFIIDEEQPQRVRDESSFARALGWILGREKRKNFRPGQKPEVLNVIVEEKKKKKLEVLNKVIIEQIAPRQAVSADLDCVFQMLQSMADLQAKLQETKSTKSEICDALGMHQGPVNLLRLLVQIIQHDTMTLLNQVRQVLDEIDIEILDDIKMEDRLSLWRQIINRAQRELPELRYSMEPFIKFLIKLHPLSSPREATVMGLEAMQDIHELWKNMDHIIVRLQRTSASLTSNMGLLESRRSIDEAHAVARLTELAFIFVPMSFAASVFGMQIEPFANPVPISNFFVVAVVVTSFAYLMRMTMRSHWLTALKEVVKNDVRKYAARNGQPVQPRSLPMLMIFRSIASRLSTIIGSICKWLVQRARSVAEKLWAVFGFIISFVLLNGVASAIPIGVLWTRDLESDVRVAVSIAIVFIVIATVGVPFWLKSKPKFRSALPGLIMDGVRRTPLWLRMAVIYLVLTAVFIVVPVALIWTRPLATGIKSGLTVGIVMTMVIIMLTFILLGVFGPYRASRFYS</sequence>
<protein>
    <submittedName>
        <fullName evidence="7">Mg2+ transporter protein CorA-like/Zinc transport protein ZntB</fullName>
    </submittedName>
</protein>
<dbReference type="Gene3D" id="1.20.58.340">
    <property type="entry name" value="Magnesium transport protein CorA, transmembrane region"/>
    <property type="match status" value="1"/>
</dbReference>
<keyword evidence="8" id="KW-1185">Reference proteome</keyword>
<feature type="transmembrane region" description="Helical" evidence="6">
    <location>
        <begin position="929"/>
        <end position="949"/>
    </location>
</feature>
<dbReference type="InterPro" id="IPR045863">
    <property type="entry name" value="CorA_TM1_TM2"/>
</dbReference>
<dbReference type="InterPro" id="IPR002523">
    <property type="entry name" value="MgTranspt_CorA/ZnTranspt_ZntB"/>
</dbReference>
<evidence type="ECO:0000256" key="1">
    <source>
        <dbReference type="ARBA" id="ARBA00004141"/>
    </source>
</evidence>
<feature type="region of interest" description="Disordered" evidence="5">
    <location>
        <begin position="1"/>
        <end position="108"/>
    </location>
</feature>
<feature type="compositionally biased region" description="Basic and acidic residues" evidence="5">
    <location>
        <begin position="483"/>
        <end position="493"/>
    </location>
</feature>
<keyword evidence="3 6" id="KW-1133">Transmembrane helix</keyword>
<name>A0A9W9XX48_9EURO</name>
<reference evidence="7" key="1">
    <citation type="submission" date="2022-12" db="EMBL/GenBank/DDBJ databases">
        <authorList>
            <person name="Petersen C."/>
        </authorList>
    </citation>
    <scope>NUCLEOTIDE SEQUENCE</scope>
    <source>
        <strain evidence="7">IBT 29495</strain>
    </source>
</reference>
<feature type="region of interest" description="Disordered" evidence="5">
    <location>
        <begin position="359"/>
        <end position="454"/>
    </location>
</feature>
<feature type="transmembrane region" description="Helical" evidence="6">
    <location>
        <begin position="1008"/>
        <end position="1029"/>
    </location>
</feature>
<comment type="caution">
    <text evidence="7">The sequence shown here is derived from an EMBL/GenBank/DDBJ whole genome shotgun (WGS) entry which is preliminary data.</text>
</comment>
<feature type="compositionally biased region" description="Acidic residues" evidence="5">
    <location>
        <begin position="380"/>
        <end position="391"/>
    </location>
</feature>
<comment type="subcellular location">
    <subcellularLocation>
        <location evidence="1">Membrane</location>
        <topology evidence="1">Multi-pass membrane protein</topology>
    </subcellularLocation>
</comment>
<dbReference type="SUPFAM" id="SSF144083">
    <property type="entry name" value="Magnesium transport protein CorA, transmembrane region"/>
    <property type="match status" value="1"/>
</dbReference>
<feature type="compositionally biased region" description="Polar residues" evidence="5">
    <location>
        <begin position="433"/>
        <end position="446"/>
    </location>
</feature>
<evidence type="ECO:0000256" key="6">
    <source>
        <dbReference type="SAM" id="Phobius"/>
    </source>
</evidence>
<gene>
    <name evidence="7" type="ORF">N7463_007786</name>
</gene>
<dbReference type="Proteomes" id="UP001149954">
    <property type="component" value="Unassembled WGS sequence"/>
</dbReference>